<dbReference type="GO" id="GO:0052693">
    <property type="term" value="F:epoxyqueuosine reductase activity"/>
    <property type="evidence" value="ECO:0007669"/>
    <property type="project" value="UniProtKB-UniRule"/>
</dbReference>
<evidence type="ECO:0000256" key="5">
    <source>
        <dbReference type="ARBA" id="ARBA00022785"/>
    </source>
</evidence>
<comment type="subunit">
    <text evidence="9">Monomer.</text>
</comment>
<dbReference type="PROSITE" id="PS00198">
    <property type="entry name" value="4FE4S_FER_1"/>
    <property type="match status" value="1"/>
</dbReference>
<feature type="binding site" evidence="9">
    <location>
        <position position="158"/>
    </location>
    <ligand>
        <name>cob(II)alamin</name>
        <dbReference type="ChEBI" id="CHEBI:16304"/>
    </ligand>
</feature>
<dbReference type="InterPro" id="IPR017900">
    <property type="entry name" value="4Fe4S_Fe_S_CS"/>
</dbReference>
<evidence type="ECO:0000256" key="7">
    <source>
        <dbReference type="ARBA" id="ARBA00023004"/>
    </source>
</evidence>
<comment type="cofactor">
    <cofactor evidence="9">
        <name>[4Fe-4S] cluster</name>
        <dbReference type="ChEBI" id="CHEBI:49883"/>
    </cofactor>
    <text evidence="9">Binds 2 [4Fe-4S] clusters per monomer.</text>
</comment>
<feature type="binding site" evidence="9">
    <location>
        <position position="155"/>
    </location>
    <ligand>
        <name>cob(II)alamin</name>
        <dbReference type="ChEBI" id="CHEBI:16304"/>
    </ligand>
</feature>
<keyword evidence="3 9" id="KW-0819">tRNA processing</keyword>
<sequence>MANLTADKHTRIIKQKAHEMGFSFCGISKARYLEEEANKLENWLKRGYQGKMSYLENHFDKRLDPTKLVPGAKSVISLVYNYYPKEDLANENTYKIAKYAYGKDYHFVIKDKLKGFLEDLRENIGEISGRVFVDSAPVMERQWATQSGVGWIGKNSLLLNRSMGSFFFLAELILDLELTYDGPAQDYCGTCTACMDACPTDAIPEPYVVDGSKCISYLTIELKDNIPSEFKGQMQDWIFGCDICQDVCPWNRFSKPHSEPQFEPHHDLKEMTKSDWEEMTEEVFRKVFKKSAVKRTKFNGLQRNIKFNSQKS</sequence>
<dbReference type="RefSeq" id="WP_205723003.1">
    <property type="nucleotide sequence ID" value="NZ_CP070608.1"/>
</dbReference>
<protein>
    <recommendedName>
        <fullName evidence="9">Epoxyqueuosine reductase</fullName>
        <ecNumber evidence="9">1.17.99.6</ecNumber>
    </recommendedName>
    <alternativeName>
        <fullName evidence="9">Queuosine biosynthesis protein QueG</fullName>
    </alternativeName>
</protein>
<feature type="binding site" evidence="9">
    <location>
        <position position="214"/>
    </location>
    <ligand>
        <name>[4Fe-4S] cluster</name>
        <dbReference type="ChEBI" id="CHEBI:49883"/>
        <label>2</label>
    </ligand>
</feature>
<dbReference type="AlphaFoldDB" id="A0A974WH70"/>
<feature type="binding site" evidence="9">
    <location>
        <begin position="241"/>
        <end position="242"/>
    </location>
    <ligand>
        <name>cob(II)alamin</name>
        <dbReference type="ChEBI" id="CHEBI:16304"/>
    </ligand>
</feature>
<evidence type="ECO:0000256" key="1">
    <source>
        <dbReference type="ARBA" id="ARBA00022485"/>
    </source>
</evidence>
<dbReference type="Pfam" id="PF13484">
    <property type="entry name" value="Fer4_16"/>
    <property type="match status" value="1"/>
</dbReference>
<keyword evidence="9" id="KW-0846">Cobalamin</keyword>
<dbReference type="InterPro" id="IPR013542">
    <property type="entry name" value="QueG_DUF1730"/>
</dbReference>
<evidence type="ECO:0000256" key="8">
    <source>
        <dbReference type="ARBA" id="ARBA00023014"/>
    </source>
</evidence>
<comment type="cofactor">
    <cofactor evidence="9">
        <name>cob(II)alamin</name>
        <dbReference type="ChEBI" id="CHEBI:16304"/>
    </cofactor>
</comment>
<proteinExistence type="inferred from homology"/>
<dbReference type="HAMAP" id="MF_00916">
    <property type="entry name" value="QueG"/>
    <property type="match status" value="1"/>
</dbReference>
<feature type="binding site" evidence="9">
    <location>
        <position position="194"/>
    </location>
    <ligand>
        <name>[4Fe-4S] cluster</name>
        <dbReference type="ChEBI" id="CHEBI:49883"/>
        <label>1</label>
    </ligand>
</feature>
<feature type="binding site" evidence="9">
    <location>
        <position position="188"/>
    </location>
    <ligand>
        <name>[4Fe-4S] cluster</name>
        <dbReference type="ChEBI" id="CHEBI:49883"/>
        <label>1</label>
    </ligand>
</feature>
<dbReference type="InterPro" id="IPR017896">
    <property type="entry name" value="4Fe4S_Fe-S-bd"/>
</dbReference>
<dbReference type="PANTHER" id="PTHR30002">
    <property type="entry name" value="EPOXYQUEUOSINE REDUCTASE"/>
    <property type="match status" value="1"/>
</dbReference>
<dbReference type="InterPro" id="IPR004453">
    <property type="entry name" value="QueG"/>
</dbReference>
<dbReference type="Proteomes" id="UP000662783">
    <property type="component" value="Chromosome"/>
</dbReference>
<keyword evidence="12" id="KW-1185">Reference proteome</keyword>
<evidence type="ECO:0000256" key="3">
    <source>
        <dbReference type="ARBA" id="ARBA00022694"/>
    </source>
</evidence>
<feature type="active site" description="Proton donor" evidence="9">
    <location>
        <position position="134"/>
    </location>
</feature>
<comment type="pathway">
    <text evidence="9">tRNA modification; tRNA-queuosine biosynthesis.</text>
</comment>
<feature type="binding site" evidence="9">
    <location>
        <position position="62"/>
    </location>
    <ligand>
        <name>cob(II)alamin</name>
        <dbReference type="ChEBI" id="CHEBI:16304"/>
    </ligand>
</feature>
<feature type="binding site" evidence="9">
    <location>
        <position position="216"/>
    </location>
    <ligand>
        <name>cob(II)alamin</name>
        <dbReference type="ChEBI" id="CHEBI:16304"/>
    </ligand>
</feature>
<comment type="similarity">
    <text evidence="9">Belongs to the QueG family.</text>
</comment>
<feature type="binding site" evidence="9">
    <location>
        <position position="244"/>
    </location>
    <ligand>
        <name>[4Fe-4S] cluster</name>
        <dbReference type="ChEBI" id="CHEBI:49883"/>
        <label>2</label>
    </ligand>
</feature>
<evidence type="ECO:0000313" key="11">
    <source>
        <dbReference type="EMBL" id="QSE98489.1"/>
    </source>
</evidence>
<dbReference type="KEGG" id="fuv:JR347_05260"/>
<feature type="binding site" evidence="9">
    <location>
        <position position="191"/>
    </location>
    <ligand>
        <name>[4Fe-4S] cluster</name>
        <dbReference type="ChEBI" id="CHEBI:49883"/>
        <label>1</label>
    </ligand>
</feature>
<comment type="function">
    <text evidence="9">Catalyzes the conversion of epoxyqueuosine (oQ) to queuosine (Q), which is a hypermodified base found in the wobble positions of tRNA(Asp), tRNA(Asn), tRNA(His) and tRNA(Tyr).</text>
</comment>
<dbReference type="NCBIfam" id="TIGR00276">
    <property type="entry name" value="tRNA epoxyqueuosine(34) reductase QueG"/>
    <property type="match status" value="1"/>
</dbReference>
<dbReference type="GO" id="GO:0008616">
    <property type="term" value="P:tRNA queuosine(34) biosynthetic process"/>
    <property type="evidence" value="ECO:0007669"/>
    <property type="project" value="UniProtKB-UniRule"/>
</dbReference>
<dbReference type="SUPFAM" id="SSF46548">
    <property type="entry name" value="alpha-helical ferredoxin"/>
    <property type="match status" value="1"/>
</dbReference>
<keyword evidence="1 9" id="KW-0004">4Fe-4S</keyword>
<evidence type="ECO:0000313" key="12">
    <source>
        <dbReference type="Proteomes" id="UP000662783"/>
    </source>
</evidence>
<dbReference type="PANTHER" id="PTHR30002:SF4">
    <property type="entry name" value="EPOXYQUEUOSINE REDUCTASE"/>
    <property type="match status" value="1"/>
</dbReference>
<keyword evidence="9" id="KW-0170">Cobalt</keyword>
<feature type="binding site" evidence="9">
    <location>
        <position position="241"/>
    </location>
    <ligand>
        <name>[4Fe-4S] cluster</name>
        <dbReference type="ChEBI" id="CHEBI:49883"/>
        <label>2</label>
    </ligand>
</feature>
<feature type="binding site" evidence="9">
    <location>
        <position position="134"/>
    </location>
    <ligand>
        <name>cob(II)alamin</name>
        <dbReference type="ChEBI" id="CHEBI:16304"/>
    </ligand>
</feature>
<dbReference type="Pfam" id="PF08331">
    <property type="entry name" value="QueG_DUF1730"/>
    <property type="match status" value="1"/>
</dbReference>
<dbReference type="Gene3D" id="3.30.70.20">
    <property type="match status" value="1"/>
</dbReference>
<evidence type="ECO:0000256" key="9">
    <source>
        <dbReference type="HAMAP-Rule" id="MF_00916"/>
    </source>
</evidence>
<evidence type="ECO:0000256" key="4">
    <source>
        <dbReference type="ARBA" id="ARBA00022723"/>
    </source>
</evidence>
<feature type="domain" description="4Fe-4S ferredoxin-type" evidence="10">
    <location>
        <begin position="176"/>
        <end position="208"/>
    </location>
</feature>
<evidence type="ECO:0000256" key="2">
    <source>
        <dbReference type="ARBA" id="ARBA00022490"/>
    </source>
</evidence>
<dbReference type="GO" id="GO:0051539">
    <property type="term" value="F:4 iron, 4 sulfur cluster binding"/>
    <property type="evidence" value="ECO:0007669"/>
    <property type="project" value="UniProtKB-KW"/>
</dbReference>
<gene>
    <name evidence="9 11" type="primary">queG</name>
    <name evidence="11" type="ORF">JR347_05260</name>
</gene>
<dbReference type="EC" id="1.17.99.6" evidence="9"/>
<keyword evidence="2 9" id="KW-0963">Cytoplasm</keyword>
<comment type="subcellular location">
    <subcellularLocation>
        <location evidence="9">Cytoplasm</location>
    </subcellularLocation>
</comment>
<comment type="catalytic activity">
    <reaction evidence="9">
        <text>epoxyqueuosine(34) in tRNA + AH2 = queuosine(34) in tRNA + A + H2O</text>
        <dbReference type="Rhea" id="RHEA:32159"/>
        <dbReference type="Rhea" id="RHEA-COMP:18571"/>
        <dbReference type="Rhea" id="RHEA-COMP:18582"/>
        <dbReference type="ChEBI" id="CHEBI:13193"/>
        <dbReference type="ChEBI" id="CHEBI:15377"/>
        <dbReference type="ChEBI" id="CHEBI:17499"/>
        <dbReference type="ChEBI" id="CHEBI:194431"/>
        <dbReference type="ChEBI" id="CHEBI:194443"/>
        <dbReference type="EC" id="1.17.99.6"/>
    </reaction>
</comment>
<dbReference type="EMBL" id="CP070608">
    <property type="protein sequence ID" value="QSE98489.1"/>
    <property type="molecule type" value="Genomic_DNA"/>
</dbReference>
<keyword evidence="4 9" id="KW-0479">Metal-binding</keyword>
<dbReference type="GO" id="GO:0046872">
    <property type="term" value="F:metal ion binding"/>
    <property type="evidence" value="ECO:0007669"/>
    <property type="project" value="UniProtKB-KW"/>
</dbReference>
<feature type="binding site" evidence="9">
    <location>
        <position position="248"/>
    </location>
    <ligand>
        <name>[4Fe-4S] cluster</name>
        <dbReference type="ChEBI" id="CHEBI:49883"/>
        <label>1</label>
    </ligand>
</feature>
<feature type="binding site" evidence="9">
    <location>
        <position position="223"/>
    </location>
    <ligand>
        <name>tRNA</name>
        <dbReference type="ChEBI" id="CHEBI:17843"/>
    </ligand>
</feature>
<dbReference type="PROSITE" id="PS51379">
    <property type="entry name" value="4FE4S_FER_2"/>
    <property type="match status" value="1"/>
</dbReference>
<keyword evidence="7 9" id="KW-0408">Iron</keyword>
<feature type="binding site" evidence="9">
    <location>
        <position position="169"/>
    </location>
    <ligand>
        <name>cob(II)alamin</name>
        <dbReference type="ChEBI" id="CHEBI:16304"/>
    </ligand>
</feature>
<name>A0A974WH70_9BACT</name>
<feature type="binding site" evidence="9">
    <location>
        <position position="198"/>
    </location>
    <ligand>
        <name>[4Fe-4S] cluster</name>
        <dbReference type="ChEBI" id="CHEBI:49883"/>
        <label>2</label>
    </ligand>
</feature>
<comment type="caution">
    <text evidence="9">Lacks conserved residue(s) required for the propagation of feature annotation.</text>
</comment>
<dbReference type="GO" id="GO:0005737">
    <property type="term" value="C:cytoplasm"/>
    <property type="evidence" value="ECO:0007669"/>
    <property type="project" value="UniProtKB-SubCell"/>
</dbReference>
<reference evidence="11" key="1">
    <citation type="submission" date="2021-02" db="EMBL/GenBank/DDBJ databases">
        <title>Fulvivirga sp. S481 isolated from sea water.</title>
        <authorList>
            <person name="Bae S.S."/>
            <person name="Baek K."/>
        </authorList>
    </citation>
    <scope>NUCLEOTIDE SEQUENCE</scope>
    <source>
        <strain evidence="11">S481</strain>
    </source>
</reference>
<organism evidence="11 12">
    <name type="scientific">Fulvivirga lutea</name>
    <dbReference type="NCBI Taxonomy" id="2810512"/>
    <lineage>
        <taxon>Bacteria</taxon>
        <taxon>Pseudomonadati</taxon>
        <taxon>Bacteroidota</taxon>
        <taxon>Cytophagia</taxon>
        <taxon>Cytophagales</taxon>
        <taxon>Fulvivirgaceae</taxon>
        <taxon>Fulvivirga</taxon>
    </lineage>
</organism>
<evidence type="ECO:0000259" key="10">
    <source>
        <dbReference type="PROSITE" id="PS51379"/>
    </source>
</evidence>
<keyword evidence="6 9" id="KW-0560">Oxidoreductase</keyword>
<keyword evidence="5 9" id="KW-0671">Queuosine biosynthesis</keyword>
<evidence type="ECO:0000256" key="6">
    <source>
        <dbReference type="ARBA" id="ARBA00023002"/>
    </source>
</evidence>
<accession>A0A974WH70</accession>
<dbReference type="GO" id="GO:0031419">
    <property type="term" value="F:cobalamin binding"/>
    <property type="evidence" value="ECO:0007669"/>
    <property type="project" value="UniProtKB-KW"/>
</dbReference>
<keyword evidence="8 9" id="KW-0411">Iron-sulfur</keyword>